<feature type="region of interest" description="Disordered" evidence="1">
    <location>
        <begin position="121"/>
        <end position="146"/>
    </location>
</feature>
<dbReference type="AlphaFoldDB" id="A0A381NFT2"/>
<sequence>MKYYLLIVITMLVSSCWNAPAINTNYDFSKVNSISLNKILDYSNEPGSGQIMEDNFSFMFMKNGYDVSQNQESGTIIKLNNIAENNLVLNCTLTEFTDRETILVPFRIEDRGSIETVITQSTEAGENKNNAKATTSTTTTTDGGSIQESGRVEYTQARVGIILKMTDESSGLLVWSHSYWYSGIELPRTAQVCAKNAIGLLSQLLDKNK</sequence>
<evidence type="ECO:0000313" key="2">
    <source>
        <dbReference type="EMBL" id="SUZ53377.1"/>
    </source>
</evidence>
<dbReference type="EMBL" id="UINC01000329">
    <property type="protein sequence ID" value="SUZ53377.1"/>
    <property type="molecule type" value="Genomic_DNA"/>
</dbReference>
<gene>
    <name evidence="2" type="ORF">METZ01_LOCUS6231</name>
</gene>
<proteinExistence type="predicted"/>
<evidence type="ECO:0008006" key="3">
    <source>
        <dbReference type="Google" id="ProtNLM"/>
    </source>
</evidence>
<name>A0A381NFT2_9ZZZZ</name>
<feature type="compositionally biased region" description="Polar residues" evidence="1">
    <location>
        <begin position="121"/>
        <end position="133"/>
    </location>
</feature>
<reference evidence="2" key="1">
    <citation type="submission" date="2018-05" db="EMBL/GenBank/DDBJ databases">
        <authorList>
            <person name="Lanie J.A."/>
            <person name="Ng W.-L."/>
            <person name="Kazmierczak K.M."/>
            <person name="Andrzejewski T.M."/>
            <person name="Davidsen T.M."/>
            <person name="Wayne K.J."/>
            <person name="Tettelin H."/>
            <person name="Glass J.I."/>
            <person name="Rusch D."/>
            <person name="Podicherti R."/>
            <person name="Tsui H.-C.T."/>
            <person name="Winkler M.E."/>
        </authorList>
    </citation>
    <scope>NUCLEOTIDE SEQUENCE</scope>
</reference>
<organism evidence="2">
    <name type="scientific">marine metagenome</name>
    <dbReference type="NCBI Taxonomy" id="408172"/>
    <lineage>
        <taxon>unclassified sequences</taxon>
        <taxon>metagenomes</taxon>
        <taxon>ecological metagenomes</taxon>
    </lineage>
</organism>
<evidence type="ECO:0000256" key="1">
    <source>
        <dbReference type="SAM" id="MobiDB-lite"/>
    </source>
</evidence>
<accession>A0A381NFT2</accession>
<dbReference type="PROSITE" id="PS51257">
    <property type="entry name" value="PROKAR_LIPOPROTEIN"/>
    <property type="match status" value="1"/>
</dbReference>
<protein>
    <recommendedName>
        <fullName evidence="3">DUF4136 domain-containing protein</fullName>
    </recommendedName>
</protein>